<evidence type="ECO:0000313" key="3">
    <source>
        <dbReference type="Proteomes" id="UP001302274"/>
    </source>
</evidence>
<sequence>MKKLFLILVTCFFMTTAFAGLEEIFGNADVGDSCQSDYQCASLCCNNKKQCSEHGSNGQKCNKVPGESCVTTEFCKPYYVETCKLVKTGTMPNGKVGCILRCPAVETPSSCVNSVCVAPSVPPVPPFDPADPDCSNAVDP</sequence>
<accession>A0ABU5VR11</accession>
<protein>
    <submittedName>
        <fullName evidence="2">Uncharacterized protein</fullName>
    </submittedName>
</protein>
<keyword evidence="1" id="KW-0732">Signal</keyword>
<dbReference type="RefSeq" id="WP_323575032.1">
    <property type="nucleotide sequence ID" value="NZ_JAYGJQ010000001.1"/>
</dbReference>
<dbReference type="EMBL" id="JAYGJQ010000001">
    <property type="protein sequence ID" value="MEA9355474.1"/>
    <property type="molecule type" value="Genomic_DNA"/>
</dbReference>
<feature type="signal peptide" evidence="1">
    <location>
        <begin position="1"/>
        <end position="19"/>
    </location>
</feature>
<evidence type="ECO:0000256" key="1">
    <source>
        <dbReference type="SAM" id="SignalP"/>
    </source>
</evidence>
<proteinExistence type="predicted"/>
<gene>
    <name evidence="2" type="ORF">SHI21_04655</name>
</gene>
<feature type="chain" id="PRO_5046708607" evidence="1">
    <location>
        <begin position="20"/>
        <end position="140"/>
    </location>
</feature>
<organism evidence="2 3">
    <name type="scientific">Bacteriovorax antarcticus</name>
    <dbReference type="NCBI Taxonomy" id="3088717"/>
    <lineage>
        <taxon>Bacteria</taxon>
        <taxon>Pseudomonadati</taxon>
        <taxon>Bdellovibrionota</taxon>
        <taxon>Bacteriovoracia</taxon>
        <taxon>Bacteriovoracales</taxon>
        <taxon>Bacteriovoracaceae</taxon>
        <taxon>Bacteriovorax</taxon>
    </lineage>
</organism>
<evidence type="ECO:0000313" key="2">
    <source>
        <dbReference type="EMBL" id="MEA9355474.1"/>
    </source>
</evidence>
<dbReference type="Proteomes" id="UP001302274">
    <property type="component" value="Unassembled WGS sequence"/>
</dbReference>
<reference evidence="2 3" key="1">
    <citation type="submission" date="2023-11" db="EMBL/GenBank/DDBJ databases">
        <title>A Novel Polar Bacteriovorax (B. antarcticus) Isolated from the Biocrust in Antarctica.</title>
        <authorList>
            <person name="Mun W."/>
            <person name="Choi S.Y."/>
            <person name="Mitchell R.J."/>
        </authorList>
    </citation>
    <scope>NUCLEOTIDE SEQUENCE [LARGE SCALE GENOMIC DNA]</scope>
    <source>
        <strain evidence="2 3">PP10</strain>
    </source>
</reference>
<comment type="caution">
    <text evidence="2">The sequence shown here is derived from an EMBL/GenBank/DDBJ whole genome shotgun (WGS) entry which is preliminary data.</text>
</comment>
<name>A0ABU5VR11_9BACT</name>
<keyword evidence="3" id="KW-1185">Reference proteome</keyword>